<dbReference type="Proteomes" id="UP001500751">
    <property type="component" value="Unassembled WGS sequence"/>
</dbReference>
<comment type="caution">
    <text evidence="2">The sequence shown here is derived from an EMBL/GenBank/DDBJ whole genome shotgun (WGS) entry which is preliminary data.</text>
</comment>
<keyword evidence="3" id="KW-1185">Reference proteome</keyword>
<evidence type="ECO:0008006" key="4">
    <source>
        <dbReference type="Google" id="ProtNLM"/>
    </source>
</evidence>
<feature type="region of interest" description="Disordered" evidence="1">
    <location>
        <begin position="1"/>
        <end position="22"/>
    </location>
</feature>
<accession>A0ABP5GB97</accession>
<evidence type="ECO:0000256" key="1">
    <source>
        <dbReference type="SAM" id="MobiDB-lite"/>
    </source>
</evidence>
<proteinExistence type="predicted"/>
<dbReference type="RefSeq" id="WP_344667824.1">
    <property type="nucleotide sequence ID" value="NZ_BAAAQN010000029.1"/>
</dbReference>
<sequence length="369" mass="38806">MRSEWGDSADDAHHAYSSGDPAPIEVELVEEDIIPDAPNTAASGTETIRGGSTTWARLVRLPRALRVVGALAAVAALSIALWPNGARTQSGAHSGTPSAPATSTAQQSEVSGDIYKVRVASTELTQDFRDHAVMDLELANDAHTALSVVNAEVWDSVQTRIGFSSNWPAGDLAPAQATSVPIELPYSCGVLQPTPVLPVTIRYSVSTSQDPTISHNYEYPLSQVVWDEFMRARAGLCTGPAGGVFATSVDLAPTTGGYRDSDSVDLTLTMDAVGRPGWNLEALTSSIPGATVTTASLPAALSAGQSVAVLTHWRFTACFDPPDWSSGFSAVEVRIRAGTAPADGSGDQQLMVYLRPELLTRMARSACAP</sequence>
<evidence type="ECO:0000313" key="3">
    <source>
        <dbReference type="Proteomes" id="UP001500751"/>
    </source>
</evidence>
<evidence type="ECO:0000313" key="2">
    <source>
        <dbReference type="EMBL" id="GAA2039777.1"/>
    </source>
</evidence>
<protein>
    <recommendedName>
        <fullName evidence="4">DUF4424 domain-containing protein</fullName>
    </recommendedName>
</protein>
<feature type="region of interest" description="Disordered" evidence="1">
    <location>
        <begin position="87"/>
        <end position="107"/>
    </location>
</feature>
<gene>
    <name evidence="2" type="ORF">GCM10009839_47220</name>
</gene>
<reference evidence="3" key="1">
    <citation type="journal article" date="2019" name="Int. J. Syst. Evol. Microbiol.">
        <title>The Global Catalogue of Microorganisms (GCM) 10K type strain sequencing project: providing services to taxonomists for standard genome sequencing and annotation.</title>
        <authorList>
            <consortium name="The Broad Institute Genomics Platform"/>
            <consortium name="The Broad Institute Genome Sequencing Center for Infectious Disease"/>
            <person name="Wu L."/>
            <person name="Ma J."/>
        </authorList>
    </citation>
    <scope>NUCLEOTIDE SEQUENCE [LARGE SCALE GENOMIC DNA]</scope>
    <source>
        <strain evidence="3">JCM 16014</strain>
    </source>
</reference>
<name>A0ABP5GB97_9ACTN</name>
<feature type="compositionally biased region" description="Basic and acidic residues" evidence="1">
    <location>
        <begin position="1"/>
        <end position="14"/>
    </location>
</feature>
<dbReference type="EMBL" id="BAAAQN010000029">
    <property type="protein sequence ID" value="GAA2039777.1"/>
    <property type="molecule type" value="Genomic_DNA"/>
</dbReference>
<organism evidence="2 3">
    <name type="scientific">Catenulispora yoronensis</name>
    <dbReference type="NCBI Taxonomy" id="450799"/>
    <lineage>
        <taxon>Bacteria</taxon>
        <taxon>Bacillati</taxon>
        <taxon>Actinomycetota</taxon>
        <taxon>Actinomycetes</taxon>
        <taxon>Catenulisporales</taxon>
        <taxon>Catenulisporaceae</taxon>
        <taxon>Catenulispora</taxon>
    </lineage>
</organism>